<dbReference type="SUPFAM" id="SSF50814">
    <property type="entry name" value="Lipocalins"/>
    <property type="match status" value="1"/>
</dbReference>
<sequence>MTTEDIDATSVEEFDPYRATGLWHILATNLNMWKDKLTPTITYSIHDQLPDGRVRLNDLVEYYSKRPCVGYRPTSLEGIDTQLPSKASRYQWRGDGILKLFTSEFGFVFVDNETTSDRPYQWVAIIYSSTLFSSGGINLMTRTRQPPTHVLNDFVRFCHDHPILKSKSVNMFYTRDKASDEVYYIRDLQTD</sequence>
<dbReference type="EMBL" id="CAJNOM010000002">
    <property type="protein sequence ID" value="CAF0739625.1"/>
    <property type="molecule type" value="Genomic_DNA"/>
</dbReference>
<evidence type="ECO:0000313" key="2">
    <source>
        <dbReference type="EMBL" id="CAF0771073.1"/>
    </source>
</evidence>
<evidence type="ECO:0000313" key="4">
    <source>
        <dbReference type="Proteomes" id="UP000663877"/>
    </source>
</evidence>
<proteinExistence type="predicted"/>
<keyword evidence="3" id="KW-1185">Reference proteome</keyword>
<dbReference type="Proteomes" id="UP000663832">
    <property type="component" value="Unassembled WGS sequence"/>
</dbReference>
<organism evidence="2 4">
    <name type="scientific">Adineta steineri</name>
    <dbReference type="NCBI Taxonomy" id="433720"/>
    <lineage>
        <taxon>Eukaryota</taxon>
        <taxon>Metazoa</taxon>
        <taxon>Spiralia</taxon>
        <taxon>Gnathifera</taxon>
        <taxon>Rotifera</taxon>
        <taxon>Eurotatoria</taxon>
        <taxon>Bdelloidea</taxon>
        <taxon>Adinetida</taxon>
        <taxon>Adinetidae</taxon>
        <taxon>Adineta</taxon>
    </lineage>
</organism>
<evidence type="ECO:0000313" key="1">
    <source>
        <dbReference type="EMBL" id="CAF0739625.1"/>
    </source>
</evidence>
<dbReference type="InterPro" id="IPR012674">
    <property type="entry name" value="Calycin"/>
</dbReference>
<dbReference type="GO" id="GO:0008289">
    <property type="term" value="F:lipid binding"/>
    <property type="evidence" value="ECO:0007669"/>
    <property type="project" value="UniProtKB-KW"/>
</dbReference>
<comment type="caution">
    <text evidence="2">The sequence shown here is derived from an EMBL/GenBank/DDBJ whole genome shotgun (WGS) entry which is preliminary data.</text>
</comment>
<gene>
    <name evidence="2" type="ORF">BJG266_LOCUS3569</name>
    <name evidence="1" type="ORF">QVE165_LOCUS829</name>
</gene>
<name>A0A813QPX6_9BILA</name>
<evidence type="ECO:0000313" key="3">
    <source>
        <dbReference type="Proteomes" id="UP000663832"/>
    </source>
</evidence>
<reference evidence="2" key="1">
    <citation type="submission" date="2021-02" db="EMBL/GenBank/DDBJ databases">
        <authorList>
            <person name="Nowell W R."/>
        </authorList>
    </citation>
    <scope>NUCLEOTIDE SEQUENCE</scope>
</reference>
<protein>
    <submittedName>
        <fullName evidence="2">Uncharacterized protein</fullName>
    </submittedName>
</protein>
<accession>A0A813QPX6</accession>
<dbReference type="Proteomes" id="UP000663877">
    <property type="component" value="Unassembled WGS sequence"/>
</dbReference>
<dbReference type="EMBL" id="CAJNOI010000008">
    <property type="protein sequence ID" value="CAF0771073.1"/>
    <property type="molecule type" value="Genomic_DNA"/>
</dbReference>
<dbReference type="AlphaFoldDB" id="A0A813QPX6"/>
<dbReference type="OrthoDB" id="9975758at2759"/>